<keyword evidence="1" id="KW-0812">Transmembrane</keyword>
<dbReference type="Proteomes" id="UP000464314">
    <property type="component" value="Chromosome"/>
</dbReference>
<keyword evidence="1" id="KW-0472">Membrane</keyword>
<evidence type="ECO:0000313" key="4">
    <source>
        <dbReference type="Proteomes" id="UP000464314"/>
    </source>
</evidence>
<feature type="transmembrane region" description="Helical" evidence="1">
    <location>
        <begin position="252"/>
        <end position="273"/>
    </location>
</feature>
<dbReference type="EMBL" id="CP048000">
    <property type="protein sequence ID" value="QHQ60910.1"/>
    <property type="molecule type" value="Genomic_DNA"/>
</dbReference>
<accession>A0A6P1TI75</accession>
<feature type="transmembrane region" description="Helical" evidence="1">
    <location>
        <begin position="328"/>
        <end position="349"/>
    </location>
</feature>
<feature type="domain" description="MacB-like periplasmic core" evidence="2">
    <location>
        <begin position="12"/>
        <end position="162"/>
    </location>
</feature>
<reference evidence="3 4" key="1">
    <citation type="submission" date="2020-01" db="EMBL/GenBank/DDBJ databases">
        <title>Genome analysis of Anaerocolumna sp. CBA3638.</title>
        <authorList>
            <person name="Kim J."/>
            <person name="Roh S.W."/>
        </authorList>
    </citation>
    <scope>NUCLEOTIDE SEQUENCE [LARGE SCALE GENOMIC DNA]</scope>
    <source>
        <strain evidence="3 4">CBA3638</strain>
    </source>
</reference>
<keyword evidence="1" id="KW-1133">Transmembrane helix</keyword>
<dbReference type="KEGG" id="anr:Ana3638_09135"/>
<evidence type="ECO:0000313" key="3">
    <source>
        <dbReference type="EMBL" id="QHQ60910.1"/>
    </source>
</evidence>
<evidence type="ECO:0000256" key="1">
    <source>
        <dbReference type="SAM" id="Phobius"/>
    </source>
</evidence>
<sequence>MKWNKYRVLLVLLIAITVWFTASKIKEASFIKNEYSTVSVRYGTGGVNEQIISNALKNEKLQGNSDIPEVTAWFWIKEAEIKNRNFNRTQKVSVVITSGNMALTTPMKLVRGNYVYRQDKVGCVIDTNTAYLLFGTEFAVGNTVTYDKKDYVIRGVVRADYPVFLIQGSGDKMEYSNLELGFMDKERGETLAEEFLLGNGPTGNYVIIDGYFYGRIIYSLISLPVWLFFFFGGYEIFKIFYSYMNKQKPGHFILYSSILLLILAGYGFILFRITGNPLYIPEKLIPTKWSDFDYWSKQYQLIQNQILKIRYLTPNPKDVYLVDKISNLLLNTIVMFLLYMFIITDIHILRLKGKSKNN</sequence>
<dbReference type="InterPro" id="IPR025857">
    <property type="entry name" value="MacB_PCD"/>
</dbReference>
<name>A0A6P1TI75_9FIRM</name>
<organism evidence="3 4">
    <name type="scientific">Anaerocolumna sedimenticola</name>
    <dbReference type="NCBI Taxonomy" id="2696063"/>
    <lineage>
        <taxon>Bacteria</taxon>
        <taxon>Bacillati</taxon>
        <taxon>Bacillota</taxon>
        <taxon>Clostridia</taxon>
        <taxon>Lachnospirales</taxon>
        <taxon>Lachnospiraceae</taxon>
        <taxon>Anaerocolumna</taxon>
    </lineage>
</organism>
<protein>
    <recommendedName>
        <fullName evidence="2">MacB-like periplasmic core domain-containing protein</fullName>
    </recommendedName>
</protein>
<dbReference type="Pfam" id="PF12704">
    <property type="entry name" value="MacB_PCD"/>
    <property type="match status" value="1"/>
</dbReference>
<dbReference type="RefSeq" id="WP_161837738.1">
    <property type="nucleotide sequence ID" value="NZ_CP048000.1"/>
</dbReference>
<evidence type="ECO:0000259" key="2">
    <source>
        <dbReference type="Pfam" id="PF12704"/>
    </source>
</evidence>
<keyword evidence="4" id="KW-1185">Reference proteome</keyword>
<feature type="transmembrane region" description="Helical" evidence="1">
    <location>
        <begin position="212"/>
        <end position="231"/>
    </location>
</feature>
<proteinExistence type="predicted"/>
<dbReference type="AlphaFoldDB" id="A0A6P1TI75"/>
<gene>
    <name evidence="3" type="ORF">Ana3638_09135</name>
</gene>